<dbReference type="RefSeq" id="WP_021316974.1">
    <property type="nucleotide sequence ID" value="NZ_AUWY01000047.1"/>
</dbReference>
<comment type="caution">
    <text evidence="9">The sequence shown here is derived from an EMBL/GenBank/DDBJ whole genome shotgun (WGS) entry which is preliminary data.</text>
</comment>
<feature type="chain" id="PRO_5004577892" description="M23ase beta-sheet core domain-containing protein" evidence="7">
    <location>
        <begin position="21"/>
        <end position="193"/>
    </location>
</feature>
<evidence type="ECO:0000313" key="9">
    <source>
        <dbReference type="EMBL" id="EQB33186.1"/>
    </source>
</evidence>
<dbReference type="STRING" id="1346791.M529_05170"/>
<keyword evidence="10" id="KW-1185">Reference proteome</keyword>
<dbReference type="PANTHER" id="PTHR21666">
    <property type="entry name" value="PEPTIDASE-RELATED"/>
    <property type="match status" value="1"/>
</dbReference>
<name>T0J5G3_9SPHN</name>
<dbReference type="PANTHER" id="PTHR21666:SF288">
    <property type="entry name" value="CELL DIVISION PROTEIN YTFB"/>
    <property type="match status" value="1"/>
</dbReference>
<organism evidence="9 10">
    <name type="scientific">Sphingobium ummariense RL-3</name>
    <dbReference type="NCBI Taxonomy" id="1346791"/>
    <lineage>
        <taxon>Bacteria</taxon>
        <taxon>Pseudomonadati</taxon>
        <taxon>Pseudomonadota</taxon>
        <taxon>Alphaproteobacteria</taxon>
        <taxon>Sphingomonadales</taxon>
        <taxon>Sphingomonadaceae</taxon>
        <taxon>Sphingobium</taxon>
    </lineage>
</organism>
<keyword evidence="4" id="KW-0378">Hydrolase</keyword>
<evidence type="ECO:0000313" key="10">
    <source>
        <dbReference type="Proteomes" id="UP000015523"/>
    </source>
</evidence>
<dbReference type="InterPro" id="IPR016047">
    <property type="entry name" value="M23ase_b-sheet_dom"/>
</dbReference>
<dbReference type="AlphaFoldDB" id="T0J5G3"/>
<dbReference type="Proteomes" id="UP000015523">
    <property type="component" value="Unassembled WGS sequence"/>
</dbReference>
<dbReference type="GO" id="GO:0004222">
    <property type="term" value="F:metalloendopeptidase activity"/>
    <property type="evidence" value="ECO:0007669"/>
    <property type="project" value="TreeGrafter"/>
</dbReference>
<dbReference type="PATRIC" id="fig|1346791.3.peg.994"/>
<protein>
    <recommendedName>
        <fullName evidence="8">M23ase beta-sheet core domain-containing protein</fullName>
    </recommendedName>
</protein>
<keyword evidence="6" id="KW-0482">Metalloprotease</keyword>
<keyword evidence="5" id="KW-0862">Zinc</keyword>
<evidence type="ECO:0000256" key="2">
    <source>
        <dbReference type="ARBA" id="ARBA00022670"/>
    </source>
</evidence>
<dbReference type="CDD" id="cd12797">
    <property type="entry name" value="M23_peptidase"/>
    <property type="match status" value="1"/>
</dbReference>
<evidence type="ECO:0000256" key="4">
    <source>
        <dbReference type="ARBA" id="ARBA00022801"/>
    </source>
</evidence>
<accession>T0J5G3</accession>
<dbReference type="Pfam" id="PF01551">
    <property type="entry name" value="Peptidase_M23"/>
    <property type="match status" value="1"/>
</dbReference>
<evidence type="ECO:0000259" key="8">
    <source>
        <dbReference type="Pfam" id="PF01551"/>
    </source>
</evidence>
<evidence type="ECO:0000256" key="7">
    <source>
        <dbReference type="SAM" id="SignalP"/>
    </source>
</evidence>
<evidence type="ECO:0000256" key="3">
    <source>
        <dbReference type="ARBA" id="ARBA00022723"/>
    </source>
</evidence>
<dbReference type="eggNOG" id="COG0739">
    <property type="taxonomic scope" value="Bacteria"/>
</dbReference>
<dbReference type="InterPro" id="IPR011055">
    <property type="entry name" value="Dup_hybrid_motif"/>
</dbReference>
<gene>
    <name evidence="9" type="ORF">M529_05170</name>
</gene>
<evidence type="ECO:0000256" key="1">
    <source>
        <dbReference type="ARBA" id="ARBA00001947"/>
    </source>
</evidence>
<feature type="domain" description="M23ase beta-sheet core" evidence="8">
    <location>
        <begin position="89"/>
        <end position="183"/>
    </location>
</feature>
<keyword evidence="2" id="KW-0645">Protease</keyword>
<dbReference type="Gene3D" id="2.70.70.10">
    <property type="entry name" value="Glucose Permease (Domain IIA)"/>
    <property type="match status" value="1"/>
</dbReference>
<evidence type="ECO:0000256" key="5">
    <source>
        <dbReference type="ARBA" id="ARBA00022833"/>
    </source>
</evidence>
<comment type="cofactor">
    <cofactor evidence="1">
        <name>Zn(2+)</name>
        <dbReference type="ChEBI" id="CHEBI:29105"/>
    </cofactor>
</comment>
<reference evidence="9 10" key="1">
    <citation type="journal article" date="2013" name="Genome Announc.">
        <title>Draft Genome Sequence of Sphingobium ummariense Strain RL-3, a Hexachlorocyclohexane-Degrading Bacterium.</title>
        <authorList>
            <person name="Kohli P."/>
            <person name="Dua A."/>
            <person name="Sangwan N."/>
            <person name="Oldach P."/>
            <person name="Khurana J.P."/>
            <person name="Lal R."/>
        </authorList>
    </citation>
    <scope>NUCLEOTIDE SEQUENCE [LARGE SCALE GENOMIC DNA]</scope>
    <source>
        <strain evidence="9 10">RL-3</strain>
    </source>
</reference>
<dbReference type="SUPFAM" id="SSF51261">
    <property type="entry name" value="Duplicated hybrid motif"/>
    <property type="match status" value="1"/>
</dbReference>
<keyword evidence="3" id="KW-0479">Metal-binding</keyword>
<dbReference type="GO" id="GO:0006508">
    <property type="term" value="P:proteolysis"/>
    <property type="evidence" value="ECO:0007669"/>
    <property type="project" value="UniProtKB-KW"/>
</dbReference>
<proteinExistence type="predicted"/>
<keyword evidence="7" id="KW-0732">Signal</keyword>
<dbReference type="GO" id="GO:0046872">
    <property type="term" value="F:metal ion binding"/>
    <property type="evidence" value="ECO:0007669"/>
    <property type="project" value="UniProtKB-KW"/>
</dbReference>
<evidence type="ECO:0000256" key="6">
    <source>
        <dbReference type="ARBA" id="ARBA00023049"/>
    </source>
</evidence>
<sequence length="193" mass="20891">MRGRAFPILLALASMAPQHAAATDAATEDEAQFRALFKDWKTAQDRQRPALVPSTRPLMAKPASASPPPQRISAAIGMRRDPILNRMRYHAGVDLPEPAGKPVYATADGTVAIAGRTGGYGLLVTIRHRSGYETRYAHMSQIAVTPGQALRRGRLIGYVGSTGHSTGPHLHYEVRLNGRAVDPLRFMRDTGAS</sequence>
<dbReference type="InterPro" id="IPR050570">
    <property type="entry name" value="Cell_wall_metabolism_enzyme"/>
</dbReference>
<feature type="signal peptide" evidence="7">
    <location>
        <begin position="1"/>
        <end position="20"/>
    </location>
</feature>
<dbReference type="EMBL" id="AUWY01000047">
    <property type="protein sequence ID" value="EQB33186.1"/>
    <property type="molecule type" value="Genomic_DNA"/>
</dbReference>
<dbReference type="FunFam" id="2.70.70.10:FF:000006">
    <property type="entry name" value="M23 family peptidase"/>
    <property type="match status" value="1"/>
</dbReference>
<dbReference type="OrthoDB" id="9815245at2"/>